<proteinExistence type="predicted"/>
<protein>
    <recommendedName>
        <fullName evidence="7">PIN domain-containing protein</fullName>
    </recommendedName>
</protein>
<accession>A0A7G1IGT4</accession>
<keyword evidence="2" id="KW-1277">Toxin-antitoxin system</keyword>
<dbReference type="GO" id="GO:0016787">
    <property type="term" value="F:hydrolase activity"/>
    <property type="evidence" value="ECO:0007669"/>
    <property type="project" value="UniProtKB-KW"/>
</dbReference>
<dbReference type="Proteomes" id="UP000516380">
    <property type="component" value="Chromosome"/>
</dbReference>
<evidence type="ECO:0000256" key="5">
    <source>
        <dbReference type="ARBA" id="ARBA00022801"/>
    </source>
</evidence>
<feature type="domain" description="PIN" evidence="7">
    <location>
        <begin position="6"/>
        <end position="109"/>
    </location>
</feature>
<evidence type="ECO:0000256" key="6">
    <source>
        <dbReference type="ARBA" id="ARBA00022842"/>
    </source>
</evidence>
<dbReference type="SUPFAM" id="SSF88723">
    <property type="entry name" value="PIN domain-like"/>
    <property type="match status" value="1"/>
</dbReference>
<dbReference type="AlphaFoldDB" id="A0A7G1IGT4"/>
<evidence type="ECO:0000259" key="7">
    <source>
        <dbReference type="Pfam" id="PF13470"/>
    </source>
</evidence>
<sequence length="135" mass="15099">MSAFPVVLDACVLAPYPLADMLLRLAVEQTYRPLWSADILAETRRTMVESLGLSEQKADRRLAVMRENFIDAEITGYRDLIPVMKNNDKDKHVLAAAVRERAEVIVTFDLGGFPMMRSRNTASAHCIPTTSCLTN</sequence>
<organism evidence="8 9">
    <name type="scientific">Mycobacterium kansasii</name>
    <dbReference type="NCBI Taxonomy" id="1768"/>
    <lineage>
        <taxon>Bacteria</taxon>
        <taxon>Bacillati</taxon>
        <taxon>Actinomycetota</taxon>
        <taxon>Actinomycetes</taxon>
        <taxon>Mycobacteriales</taxon>
        <taxon>Mycobacteriaceae</taxon>
        <taxon>Mycobacterium</taxon>
    </lineage>
</organism>
<evidence type="ECO:0000313" key="8">
    <source>
        <dbReference type="EMBL" id="BCI89373.1"/>
    </source>
</evidence>
<evidence type="ECO:0000313" key="9">
    <source>
        <dbReference type="Proteomes" id="UP000516380"/>
    </source>
</evidence>
<dbReference type="GO" id="GO:0046872">
    <property type="term" value="F:metal ion binding"/>
    <property type="evidence" value="ECO:0007669"/>
    <property type="project" value="UniProtKB-KW"/>
</dbReference>
<dbReference type="Pfam" id="PF13470">
    <property type="entry name" value="PIN_3"/>
    <property type="match status" value="1"/>
</dbReference>
<evidence type="ECO:0000256" key="4">
    <source>
        <dbReference type="ARBA" id="ARBA00022723"/>
    </source>
</evidence>
<dbReference type="GO" id="GO:0004518">
    <property type="term" value="F:nuclease activity"/>
    <property type="evidence" value="ECO:0007669"/>
    <property type="project" value="UniProtKB-KW"/>
</dbReference>
<name>A0A7G1IGT4_MYCKA</name>
<keyword evidence="9" id="KW-1185">Reference proteome</keyword>
<keyword evidence="4" id="KW-0479">Metal-binding</keyword>
<reference evidence="8 9" key="1">
    <citation type="submission" date="2020-07" db="EMBL/GenBank/DDBJ databases">
        <title>Mycobacterium kansasii (former subtype) with zoonotic potential isolated from diseased indoor pet cat, Japan.</title>
        <authorList>
            <person name="Fukano H."/>
            <person name="Terazono T."/>
            <person name="Hoshino Y."/>
        </authorList>
    </citation>
    <scope>NUCLEOTIDE SEQUENCE [LARGE SCALE GENOMIC DNA]</scope>
    <source>
        <strain evidence="8 9">Kuro-I</strain>
    </source>
</reference>
<keyword evidence="5" id="KW-0378">Hydrolase</keyword>
<dbReference type="InterPro" id="IPR029060">
    <property type="entry name" value="PIN-like_dom_sf"/>
</dbReference>
<dbReference type="InterPro" id="IPR002716">
    <property type="entry name" value="PIN_dom"/>
</dbReference>
<evidence type="ECO:0000256" key="1">
    <source>
        <dbReference type="ARBA" id="ARBA00001946"/>
    </source>
</evidence>
<keyword evidence="3" id="KW-0540">Nuclease</keyword>
<dbReference type="EMBL" id="AP023343">
    <property type="protein sequence ID" value="BCI89373.1"/>
    <property type="molecule type" value="Genomic_DNA"/>
</dbReference>
<gene>
    <name evidence="8" type="ORF">NIIDMKKI_45790</name>
</gene>
<evidence type="ECO:0000256" key="3">
    <source>
        <dbReference type="ARBA" id="ARBA00022722"/>
    </source>
</evidence>
<comment type="cofactor">
    <cofactor evidence="1">
        <name>Mg(2+)</name>
        <dbReference type="ChEBI" id="CHEBI:18420"/>
    </cofactor>
</comment>
<keyword evidence="6" id="KW-0460">Magnesium</keyword>
<evidence type="ECO:0000256" key="2">
    <source>
        <dbReference type="ARBA" id="ARBA00022649"/>
    </source>
</evidence>